<proteinExistence type="predicted"/>
<evidence type="ECO:0008006" key="3">
    <source>
        <dbReference type="Google" id="ProtNLM"/>
    </source>
</evidence>
<name>A0A918P6Z6_9NEIS</name>
<dbReference type="Proteomes" id="UP000645257">
    <property type="component" value="Unassembled WGS sequence"/>
</dbReference>
<dbReference type="AlphaFoldDB" id="A0A918P6Z6"/>
<dbReference type="EMBL" id="BMYX01000027">
    <property type="protein sequence ID" value="GGY28744.1"/>
    <property type="molecule type" value="Genomic_DNA"/>
</dbReference>
<reference evidence="1" key="2">
    <citation type="submission" date="2020-09" db="EMBL/GenBank/DDBJ databases">
        <authorList>
            <person name="Sun Q."/>
            <person name="Kim S."/>
        </authorList>
    </citation>
    <scope>NUCLEOTIDE SEQUENCE</scope>
    <source>
        <strain evidence="1">KCTC 32182</strain>
    </source>
</reference>
<evidence type="ECO:0000313" key="2">
    <source>
        <dbReference type="Proteomes" id="UP000645257"/>
    </source>
</evidence>
<comment type="caution">
    <text evidence="1">The sequence shown here is derived from an EMBL/GenBank/DDBJ whole genome shotgun (WGS) entry which is preliminary data.</text>
</comment>
<protein>
    <recommendedName>
        <fullName evidence="3">Type II toxin-antitoxin system RelE/ParE family toxin</fullName>
    </recommendedName>
</protein>
<reference evidence="1" key="1">
    <citation type="journal article" date="2014" name="Int. J. Syst. Evol. Microbiol.">
        <title>Complete genome sequence of Corynebacterium casei LMG S-19264T (=DSM 44701T), isolated from a smear-ripened cheese.</title>
        <authorList>
            <consortium name="US DOE Joint Genome Institute (JGI-PGF)"/>
            <person name="Walter F."/>
            <person name="Albersmeier A."/>
            <person name="Kalinowski J."/>
            <person name="Ruckert C."/>
        </authorList>
    </citation>
    <scope>NUCLEOTIDE SEQUENCE</scope>
    <source>
        <strain evidence="1">KCTC 32182</strain>
    </source>
</reference>
<dbReference type="PIRSF" id="PIRSF018634">
    <property type="entry name" value="UCP018634"/>
    <property type="match status" value="1"/>
</dbReference>
<evidence type="ECO:0000313" key="1">
    <source>
        <dbReference type="EMBL" id="GGY28744.1"/>
    </source>
</evidence>
<organism evidence="1 2">
    <name type="scientific">Paludibacterium paludis</name>
    <dbReference type="NCBI Taxonomy" id="1225769"/>
    <lineage>
        <taxon>Bacteria</taxon>
        <taxon>Pseudomonadati</taxon>
        <taxon>Pseudomonadota</taxon>
        <taxon>Betaproteobacteria</taxon>
        <taxon>Neisseriales</taxon>
        <taxon>Chromobacteriaceae</taxon>
        <taxon>Paludibacterium</taxon>
    </lineage>
</organism>
<dbReference type="InterPro" id="IPR009387">
    <property type="entry name" value="HigB-2"/>
</dbReference>
<accession>A0A918P6Z6</accession>
<dbReference type="Pfam" id="PF06296">
    <property type="entry name" value="RelE"/>
    <property type="match status" value="1"/>
</dbReference>
<keyword evidence="2" id="KW-1185">Reference proteome</keyword>
<gene>
    <name evidence="1" type="ORF">GCM10011289_34880</name>
</gene>
<sequence length="137" mass="15032">MCHTVGQTMHIYKTRQFGKWAGKEGLSDSVLAAAVAEMERGLIDADLGGHVVKKRVALPGRGKSGGARTLLAYRLADRAFFVYGFAKNERDNIDDKELKALKLLASTLLRWTEQQLAHALEEGALLPVNPDVQRGES</sequence>